<feature type="transmembrane region" description="Helical" evidence="1">
    <location>
        <begin position="6"/>
        <end position="27"/>
    </location>
</feature>
<proteinExistence type="predicted"/>
<dbReference type="EMBL" id="CP019655">
    <property type="protein sequence ID" value="AVF25495.1"/>
    <property type="molecule type" value="Genomic_DNA"/>
</dbReference>
<dbReference type="AlphaFoldDB" id="A0A2L1UBH6"/>
<dbReference type="SUPFAM" id="SSF55874">
    <property type="entry name" value="ATPase domain of HSP90 chaperone/DNA topoisomerase II/histidine kinase"/>
    <property type="match status" value="1"/>
</dbReference>
<feature type="transmembrane region" description="Helical" evidence="1">
    <location>
        <begin position="181"/>
        <end position="201"/>
    </location>
</feature>
<evidence type="ECO:0000256" key="1">
    <source>
        <dbReference type="SAM" id="Phobius"/>
    </source>
</evidence>
<sequence>MHDGLFIGTTLLELVLLHCYFAVLFYAPDKSKRVIGINYAAAGGMLFFSSVSFFPPLVTGLLSIGSAFLVSLLYPARMKTRLVFSVLYLLLGFIAELLSFYFISLFQNLKGEMDLTTLETRLLLLLVSSCLMLLFILILRFIKWKKYDYKLRLVYYFIITLMLLFSLLILSTLFFYAQRNWFNLLSIVGVLCINMLTFFLFDRMTEKYRLADENYQLQKQMDYQDNSYEKTAHSFKSIKRIIHDTKKQLVFIRACIQEQRLQEAIVHINQTLEHMNAAYLRITTGNLVIDALVSHALNIANDNGIALKHDIRITASDIRLDRYDLCVVIGNVLDNAIEAVRLVPNKEDKFIHLRMSSNSHSLFIHVVNSRLEQNQPIQRTLKDNPDFHGFGLTNIQRVAEKYGGYLQTKAGNRQFETSIMLPLSDEISPTI</sequence>
<dbReference type="PANTHER" id="PTHR40448">
    <property type="entry name" value="TWO-COMPONENT SENSOR HISTIDINE KINASE"/>
    <property type="match status" value="1"/>
</dbReference>
<feature type="transmembrane region" description="Helical" evidence="1">
    <location>
        <begin position="82"/>
        <end position="103"/>
    </location>
</feature>
<dbReference type="GO" id="GO:0042802">
    <property type="term" value="F:identical protein binding"/>
    <property type="evidence" value="ECO:0007669"/>
    <property type="project" value="TreeGrafter"/>
</dbReference>
<evidence type="ECO:0000259" key="2">
    <source>
        <dbReference type="Pfam" id="PF14501"/>
    </source>
</evidence>
<keyword evidence="3" id="KW-0808">Transferase</keyword>
<gene>
    <name evidence="3" type="ORF">ERICIII_01299</name>
</gene>
<accession>A0A2L1UBH6</accession>
<evidence type="ECO:0000313" key="3">
    <source>
        <dbReference type="EMBL" id="AVF25495.1"/>
    </source>
</evidence>
<evidence type="ECO:0000313" key="4">
    <source>
        <dbReference type="Proteomes" id="UP000239833"/>
    </source>
</evidence>
<feature type="transmembrane region" description="Helical" evidence="1">
    <location>
        <begin position="154"/>
        <end position="175"/>
    </location>
</feature>
<dbReference type="RefSeq" id="WP_077997072.1">
    <property type="nucleotide sequence ID" value="NZ_CP019655.1"/>
</dbReference>
<dbReference type="STRING" id="147375.BXP28_11970"/>
<keyword evidence="1" id="KW-0472">Membrane</keyword>
<keyword evidence="3" id="KW-0418">Kinase</keyword>
<protein>
    <submittedName>
        <fullName evidence="3">Two-component sensor kinase</fullName>
    </submittedName>
</protein>
<keyword evidence="1" id="KW-0812">Transmembrane</keyword>
<dbReference type="InterPro" id="IPR036890">
    <property type="entry name" value="HATPase_C_sf"/>
</dbReference>
<organism evidence="3 4">
    <name type="scientific">Paenibacillus larvae subsp. larvae</name>
    <dbReference type="NCBI Taxonomy" id="147375"/>
    <lineage>
        <taxon>Bacteria</taxon>
        <taxon>Bacillati</taxon>
        <taxon>Bacillota</taxon>
        <taxon>Bacilli</taxon>
        <taxon>Bacillales</taxon>
        <taxon>Paenibacillaceae</taxon>
        <taxon>Paenibacillus</taxon>
    </lineage>
</organism>
<dbReference type="Pfam" id="PF14501">
    <property type="entry name" value="HATPase_c_5"/>
    <property type="match status" value="1"/>
</dbReference>
<dbReference type="InterPro" id="IPR032834">
    <property type="entry name" value="NatK-like_C"/>
</dbReference>
<feature type="transmembrane region" description="Helical" evidence="1">
    <location>
        <begin position="123"/>
        <end position="142"/>
    </location>
</feature>
<dbReference type="PANTHER" id="PTHR40448:SF1">
    <property type="entry name" value="TWO-COMPONENT SENSOR HISTIDINE KINASE"/>
    <property type="match status" value="1"/>
</dbReference>
<dbReference type="GO" id="GO:0016301">
    <property type="term" value="F:kinase activity"/>
    <property type="evidence" value="ECO:0007669"/>
    <property type="project" value="UniProtKB-KW"/>
</dbReference>
<dbReference type="GeneID" id="64218092"/>
<dbReference type="Proteomes" id="UP000239833">
    <property type="component" value="Chromosome"/>
</dbReference>
<keyword evidence="1" id="KW-1133">Transmembrane helix</keyword>
<dbReference type="Gene3D" id="3.30.565.10">
    <property type="entry name" value="Histidine kinase-like ATPase, C-terminal domain"/>
    <property type="match status" value="1"/>
</dbReference>
<name>A0A2L1UBH6_9BACL</name>
<feature type="transmembrane region" description="Helical" evidence="1">
    <location>
        <begin position="34"/>
        <end position="51"/>
    </location>
</feature>
<feature type="transmembrane region" description="Helical" evidence="1">
    <location>
        <begin position="57"/>
        <end position="75"/>
    </location>
</feature>
<feature type="domain" description="Sensor histidine kinase NatK-like C-terminal" evidence="2">
    <location>
        <begin position="323"/>
        <end position="422"/>
    </location>
</feature>
<dbReference type="CDD" id="cd16935">
    <property type="entry name" value="HATPase_AgrC-ComD-like"/>
    <property type="match status" value="1"/>
</dbReference>
<reference evidence="4" key="1">
    <citation type="submission" date="2017-02" db="EMBL/GenBank/DDBJ databases">
        <title>Delineation of Paenibacillus larvae strains originating from foulbrood outbreaks.</title>
        <authorList>
            <person name="Beims H."/>
            <person name="Bunk B."/>
            <person name="Sproeer C."/>
            <person name="Mohr K.I."/>
            <person name="Pradella S."/>
            <person name="Guenther G."/>
            <person name="Rohde M."/>
            <person name="von der Ohe W."/>
            <person name="Steinert M."/>
        </authorList>
    </citation>
    <scope>NUCLEOTIDE SEQUENCE [LARGE SCALE GENOMIC DNA]</scope>
    <source>
        <strain evidence="4">Eric_III</strain>
    </source>
</reference>